<evidence type="ECO:0000313" key="8">
    <source>
        <dbReference type="EMBL" id="EKT57602.1"/>
    </source>
</evidence>
<keyword evidence="5 6" id="KW-0472">Membrane</keyword>
<feature type="transmembrane region" description="Helical" evidence="6">
    <location>
        <begin position="94"/>
        <end position="111"/>
    </location>
</feature>
<dbReference type="SUPFAM" id="SSF103481">
    <property type="entry name" value="Multidrug resistance efflux transporter EmrE"/>
    <property type="match status" value="2"/>
</dbReference>
<evidence type="ECO:0000256" key="4">
    <source>
        <dbReference type="ARBA" id="ARBA00022989"/>
    </source>
</evidence>
<comment type="subcellular location">
    <subcellularLocation>
        <location evidence="1">Cell membrane</location>
        <topology evidence="1">Multi-pass membrane protein</topology>
    </subcellularLocation>
</comment>
<dbReference type="InterPro" id="IPR037185">
    <property type="entry name" value="EmrE-like"/>
</dbReference>
<evidence type="ECO:0000256" key="6">
    <source>
        <dbReference type="SAM" id="Phobius"/>
    </source>
</evidence>
<comment type="caution">
    <text evidence="8">The sequence shown here is derived from an EMBL/GenBank/DDBJ whole genome shotgun (WGS) entry which is preliminary data.</text>
</comment>
<organism evidence="8 9">
    <name type="scientific">Providencia sneebia DSM 19967</name>
    <dbReference type="NCBI Taxonomy" id="1141660"/>
    <lineage>
        <taxon>Bacteria</taxon>
        <taxon>Pseudomonadati</taxon>
        <taxon>Pseudomonadota</taxon>
        <taxon>Gammaproteobacteria</taxon>
        <taxon>Enterobacterales</taxon>
        <taxon>Morganellaceae</taxon>
        <taxon>Providencia</taxon>
    </lineage>
</organism>
<proteinExistence type="predicted"/>
<dbReference type="Pfam" id="PF00892">
    <property type="entry name" value="EamA"/>
    <property type="match status" value="2"/>
</dbReference>
<dbReference type="InterPro" id="IPR051258">
    <property type="entry name" value="Diverse_Substrate_Transporter"/>
</dbReference>
<protein>
    <recommendedName>
        <fullName evidence="7">EamA domain-containing protein</fullName>
    </recommendedName>
</protein>
<feature type="transmembrane region" description="Helical" evidence="6">
    <location>
        <begin position="35"/>
        <end position="56"/>
    </location>
</feature>
<dbReference type="PANTHER" id="PTHR42920:SF5">
    <property type="entry name" value="EAMA DOMAIN-CONTAINING PROTEIN"/>
    <property type="match status" value="1"/>
</dbReference>
<evidence type="ECO:0000256" key="1">
    <source>
        <dbReference type="ARBA" id="ARBA00004651"/>
    </source>
</evidence>
<feature type="domain" description="EamA" evidence="7">
    <location>
        <begin position="10"/>
        <end position="139"/>
    </location>
</feature>
<accession>K8WJE8</accession>
<feature type="transmembrane region" description="Helical" evidence="6">
    <location>
        <begin position="180"/>
        <end position="200"/>
    </location>
</feature>
<feature type="transmembrane region" description="Helical" evidence="6">
    <location>
        <begin position="123"/>
        <end position="140"/>
    </location>
</feature>
<evidence type="ECO:0000313" key="9">
    <source>
        <dbReference type="Proteomes" id="UP000010290"/>
    </source>
</evidence>
<keyword evidence="2" id="KW-1003">Cell membrane</keyword>
<feature type="domain" description="EamA" evidence="7">
    <location>
        <begin position="149"/>
        <end position="283"/>
    </location>
</feature>
<name>K8WJE8_9GAMM</name>
<dbReference type="InterPro" id="IPR000620">
    <property type="entry name" value="EamA_dom"/>
</dbReference>
<evidence type="ECO:0000256" key="2">
    <source>
        <dbReference type="ARBA" id="ARBA00022475"/>
    </source>
</evidence>
<dbReference type="EMBL" id="AKKN01000008">
    <property type="protein sequence ID" value="EKT57602.1"/>
    <property type="molecule type" value="Genomic_DNA"/>
</dbReference>
<feature type="transmembrane region" description="Helical" evidence="6">
    <location>
        <begin position="212"/>
        <end position="232"/>
    </location>
</feature>
<evidence type="ECO:0000259" key="7">
    <source>
        <dbReference type="Pfam" id="PF00892"/>
    </source>
</evidence>
<feature type="transmembrane region" description="Helical" evidence="6">
    <location>
        <begin position="268"/>
        <end position="290"/>
    </location>
</feature>
<keyword evidence="9" id="KW-1185">Reference proteome</keyword>
<feature type="transmembrane region" description="Helical" evidence="6">
    <location>
        <begin position="244"/>
        <end position="262"/>
    </location>
</feature>
<dbReference type="HOGENOM" id="CLU_033863_21_4_6"/>
<feature type="transmembrane region" description="Helical" evidence="6">
    <location>
        <begin position="68"/>
        <end position="88"/>
    </location>
</feature>
<gene>
    <name evidence="8" type="ORF">OO7_09485</name>
</gene>
<dbReference type="RefSeq" id="WP_008915711.1">
    <property type="nucleotide sequence ID" value="NZ_CM001773.1"/>
</dbReference>
<evidence type="ECO:0000256" key="3">
    <source>
        <dbReference type="ARBA" id="ARBA00022692"/>
    </source>
</evidence>
<sequence>MKDEIPKRWIAELLLVIVAAGWGIGFPVMKMVVNTYPVMMILGLRFLLSAFLLLPFSLKGLGALSRQTLLSGLLLGLLLGASFVFLIYGLQLTTASNTGFLAGLSVIWVLLLTGPLMGKRPSFEAILATLFGIAGLYLMADIQGWQLQLGDGLVIIGSLFTAMHIIALDRFCARHDNMTLTFLQISTIALIFLGIQYISGGEVLPSNWSSKLVLALGITAVFSTVIAFWVQTHYQRHTTPTRAVLIYNLEPVFSALFALWLLHETFSANVIFGGGLILLGMCLPGILKVFSKSSSVKLRE</sequence>
<dbReference type="GO" id="GO:0005886">
    <property type="term" value="C:plasma membrane"/>
    <property type="evidence" value="ECO:0007669"/>
    <property type="project" value="UniProtKB-SubCell"/>
</dbReference>
<evidence type="ECO:0000256" key="5">
    <source>
        <dbReference type="ARBA" id="ARBA00023136"/>
    </source>
</evidence>
<dbReference type="AlphaFoldDB" id="K8WJE8"/>
<feature type="transmembrane region" description="Helical" evidence="6">
    <location>
        <begin position="9"/>
        <end position="29"/>
    </location>
</feature>
<feature type="transmembrane region" description="Helical" evidence="6">
    <location>
        <begin position="152"/>
        <end position="168"/>
    </location>
</feature>
<dbReference type="Proteomes" id="UP000010290">
    <property type="component" value="Chromosome"/>
</dbReference>
<dbReference type="PANTHER" id="PTHR42920">
    <property type="entry name" value="OS03G0707200 PROTEIN-RELATED"/>
    <property type="match status" value="1"/>
</dbReference>
<reference evidence="8 9" key="1">
    <citation type="journal article" date="2012" name="BMC Genomics">
        <title>Comparative genomics of bacteria in the genus Providencia isolated from wild Drosophila melanogaster.</title>
        <authorList>
            <person name="Galac M.R."/>
            <person name="Lazzaro B.P."/>
        </authorList>
    </citation>
    <scope>NUCLEOTIDE SEQUENCE [LARGE SCALE GENOMIC DNA]</scope>
    <source>
        <strain evidence="8 9">DSM 19967</strain>
    </source>
</reference>
<keyword evidence="3 6" id="KW-0812">Transmembrane</keyword>
<keyword evidence="4 6" id="KW-1133">Transmembrane helix</keyword>
<dbReference type="OrthoDB" id="9804865at2"/>
<dbReference type="PATRIC" id="fig|1141660.3.peg.1894"/>